<dbReference type="GO" id="GO:0030288">
    <property type="term" value="C:outer membrane-bounded periplasmic space"/>
    <property type="evidence" value="ECO:0007669"/>
    <property type="project" value="TreeGrafter"/>
</dbReference>
<evidence type="ECO:0000256" key="1">
    <source>
        <dbReference type="ARBA" id="ARBA00005695"/>
    </source>
</evidence>
<evidence type="ECO:0000313" key="5">
    <source>
        <dbReference type="EMBL" id="RKR02451.1"/>
    </source>
</evidence>
<feature type="chain" id="PRO_5019158295" evidence="3">
    <location>
        <begin position="26"/>
        <end position="531"/>
    </location>
</feature>
<dbReference type="GO" id="GO:0042938">
    <property type="term" value="P:dipeptide transport"/>
    <property type="evidence" value="ECO:0007669"/>
    <property type="project" value="TreeGrafter"/>
</dbReference>
<keyword evidence="6" id="KW-1185">Reference proteome</keyword>
<dbReference type="PANTHER" id="PTHR30290:SF38">
    <property type="entry name" value="D,D-DIPEPTIDE-BINDING PERIPLASMIC PROTEIN DDPA-RELATED"/>
    <property type="match status" value="1"/>
</dbReference>
<dbReference type="Gene3D" id="3.90.76.10">
    <property type="entry name" value="Dipeptide-binding Protein, Domain 1"/>
    <property type="match status" value="1"/>
</dbReference>
<dbReference type="GO" id="GO:1904680">
    <property type="term" value="F:peptide transmembrane transporter activity"/>
    <property type="evidence" value="ECO:0007669"/>
    <property type="project" value="TreeGrafter"/>
</dbReference>
<evidence type="ECO:0000256" key="2">
    <source>
        <dbReference type="ARBA" id="ARBA00022729"/>
    </source>
</evidence>
<dbReference type="Gene3D" id="3.40.190.10">
    <property type="entry name" value="Periplasmic binding protein-like II"/>
    <property type="match status" value="1"/>
</dbReference>
<sequence>MTNTGFSRLALAGAVMLATAGTAQAKMLTYCSEGSPEGFNPQHYTTGTTFDASSQTIYNRLVDFKPGTTELQPSLAESWEVSNDGRTVTFHLRHGVKFQSTDYFTPSREFNADDVLYSFNRQLDADHPWHDINGSYEYFAGMGLPDLIDHIEKVDDYTVKFHLTRSSAPFLADMAMDFASILSKEYADQLMEAGNPEQMNQQPIGTGPFEFAGYQQDAYIRYRANPDYWRGKAPLDRLVFSITPDASVRLQKLKANECQIMAYPNPADLGELKNNQDITMKSAPGLNTGYLFFNTTEAPFDKPEVRQALSMAVNRQAIIDSIYKGAGTVANNPIPPTIWSYDESTQPIPYDPEKARALLEEAGVSDLSTDIWAMPVQRPYNPNARRMAEMIQADWQKIGVDAKIVSYEWGEYLRRLKEGEAQTGLMGWTGDNGDPDNFLATLLSCDAAKDGSNYAKWCYEPYDKVVTEAQSINDRDQRIQLYEKAQSIFRDQLPWMPIAHSVVYMPMSSSVTGYTIQPTGSHDFYGVDLKD</sequence>
<accession>A0A420WV49</accession>
<protein>
    <submittedName>
        <fullName evidence="5">Dipeptide transport system substrate-binding protein</fullName>
    </submittedName>
</protein>
<dbReference type="RefSeq" id="WP_121173108.1">
    <property type="nucleotide sequence ID" value="NZ_RBIN01000006.1"/>
</dbReference>
<feature type="domain" description="Solute-binding protein family 5" evidence="4">
    <location>
        <begin position="70"/>
        <end position="448"/>
    </location>
</feature>
<dbReference type="AlphaFoldDB" id="A0A420WV49"/>
<dbReference type="InterPro" id="IPR000914">
    <property type="entry name" value="SBP_5_dom"/>
</dbReference>
<dbReference type="PIRSF" id="PIRSF002741">
    <property type="entry name" value="MppA"/>
    <property type="match status" value="1"/>
</dbReference>
<keyword evidence="2 3" id="KW-0732">Signal</keyword>
<comment type="caution">
    <text evidence="5">The sequence shown here is derived from an EMBL/GenBank/DDBJ whole genome shotgun (WGS) entry which is preliminary data.</text>
</comment>
<dbReference type="Proteomes" id="UP000281975">
    <property type="component" value="Unassembled WGS sequence"/>
</dbReference>
<dbReference type="Gene3D" id="3.10.105.10">
    <property type="entry name" value="Dipeptide-binding Protein, Domain 3"/>
    <property type="match status" value="1"/>
</dbReference>
<reference evidence="5 6" key="1">
    <citation type="submission" date="2018-10" db="EMBL/GenBank/DDBJ databases">
        <title>Genomic Encyclopedia of Type Strains, Phase IV (KMG-IV): sequencing the most valuable type-strain genomes for metagenomic binning, comparative biology and taxonomic classification.</title>
        <authorList>
            <person name="Goeker M."/>
        </authorList>
    </citation>
    <scope>NUCLEOTIDE SEQUENCE [LARGE SCALE GENOMIC DNA]</scope>
    <source>
        <strain evidence="5 6">DSM 23229</strain>
    </source>
</reference>
<dbReference type="FunFam" id="3.10.105.10:FF:000002">
    <property type="entry name" value="Dipeptide ABC transporter, substrate-binding protein"/>
    <property type="match status" value="1"/>
</dbReference>
<dbReference type="InterPro" id="IPR023765">
    <property type="entry name" value="SBP_5_CS"/>
</dbReference>
<dbReference type="FunFam" id="3.40.190.10:FF:000036">
    <property type="entry name" value="Dipeptide ABC transporter, substrate-binding protein"/>
    <property type="match status" value="1"/>
</dbReference>
<gene>
    <name evidence="5" type="ORF">C7446_2166</name>
</gene>
<feature type="signal peptide" evidence="3">
    <location>
        <begin position="1"/>
        <end position="25"/>
    </location>
</feature>
<comment type="similarity">
    <text evidence="1">Belongs to the bacterial solute-binding protein 5 family.</text>
</comment>
<dbReference type="GO" id="GO:0043190">
    <property type="term" value="C:ATP-binding cassette (ABC) transporter complex"/>
    <property type="evidence" value="ECO:0007669"/>
    <property type="project" value="InterPro"/>
</dbReference>
<dbReference type="CDD" id="cd08493">
    <property type="entry name" value="PBP2_DppA_like"/>
    <property type="match status" value="1"/>
</dbReference>
<proteinExistence type="inferred from homology"/>
<dbReference type="EMBL" id="RBIN01000006">
    <property type="protein sequence ID" value="RKR02451.1"/>
    <property type="molecule type" value="Genomic_DNA"/>
</dbReference>
<dbReference type="SUPFAM" id="SSF53850">
    <property type="entry name" value="Periplasmic binding protein-like II"/>
    <property type="match status" value="1"/>
</dbReference>
<name>A0A420WV49_9GAMM</name>
<dbReference type="InterPro" id="IPR030678">
    <property type="entry name" value="Peptide/Ni-bd"/>
</dbReference>
<evidence type="ECO:0000259" key="4">
    <source>
        <dbReference type="Pfam" id="PF00496"/>
    </source>
</evidence>
<dbReference type="PANTHER" id="PTHR30290">
    <property type="entry name" value="PERIPLASMIC BINDING COMPONENT OF ABC TRANSPORTER"/>
    <property type="match status" value="1"/>
</dbReference>
<dbReference type="FunFam" id="3.90.76.10:FF:000002">
    <property type="entry name" value="Dipeptide ABC transporter, substrate-binding protein"/>
    <property type="match status" value="1"/>
</dbReference>
<organism evidence="5 6">
    <name type="scientific">Kushneria sinocarnis</name>
    <dbReference type="NCBI Taxonomy" id="595502"/>
    <lineage>
        <taxon>Bacteria</taxon>
        <taxon>Pseudomonadati</taxon>
        <taxon>Pseudomonadota</taxon>
        <taxon>Gammaproteobacteria</taxon>
        <taxon>Oceanospirillales</taxon>
        <taxon>Halomonadaceae</taxon>
        <taxon>Kushneria</taxon>
    </lineage>
</organism>
<evidence type="ECO:0000313" key="6">
    <source>
        <dbReference type="Proteomes" id="UP000281975"/>
    </source>
</evidence>
<dbReference type="PROSITE" id="PS01040">
    <property type="entry name" value="SBP_BACTERIAL_5"/>
    <property type="match status" value="1"/>
</dbReference>
<dbReference type="InterPro" id="IPR039424">
    <property type="entry name" value="SBP_5"/>
</dbReference>
<evidence type="ECO:0000256" key="3">
    <source>
        <dbReference type="SAM" id="SignalP"/>
    </source>
</evidence>
<dbReference type="Pfam" id="PF00496">
    <property type="entry name" value="SBP_bac_5"/>
    <property type="match status" value="1"/>
</dbReference>